<keyword evidence="1" id="KW-0812">Transmembrane</keyword>
<gene>
    <name evidence="2" type="ORF">AFUS01_LOCUS43538</name>
</gene>
<protein>
    <submittedName>
        <fullName evidence="2">Uncharacterized protein</fullName>
    </submittedName>
</protein>
<feature type="transmembrane region" description="Helical" evidence="1">
    <location>
        <begin position="83"/>
        <end position="110"/>
    </location>
</feature>
<evidence type="ECO:0000313" key="3">
    <source>
        <dbReference type="Proteomes" id="UP000708208"/>
    </source>
</evidence>
<accession>A0A8J2Q504</accession>
<keyword evidence="1" id="KW-1133">Transmembrane helix</keyword>
<name>A0A8J2Q504_9HEXA</name>
<evidence type="ECO:0000256" key="1">
    <source>
        <dbReference type="SAM" id="Phobius"/>
    </source>
</evidence>
<organism evidence="2 3">
    <name type="scientific">Allacma fusca</name>
    <dbReference type="NCBI Taxonomy" id="39272"/>
    <lineage>
        <taxon>Eukaryota</taxon>
        <taxon>Metazoa</taxon>
        <taxon>Ecdysozoa</taxon>
        <taxon>Arthropoda</taxon>
        <taxon>Hexapoda</taxon>
        <taxon>Collembola</taxon>
        <taxon>Symphypleona</taxon>
        <taxon>Sminthuridae</taxon>
        <taxon>Allacma</taxon>
    </lineage>
</organism>
<proteinExistence type="predicted"/>
<comment type="caution">
    <text evidence="2">The sequence shown here is derived from an EMBL/GenBank/DDBJ whole genome shotgun (WGS) entry which is preliminary data.</text>
</comment>
<dbReference type="EMBL" id="CAJVCH010570076">
    <property type="protein sequence ID" value="CAG7833986.1"/>
    <property type="molecule type" value="Genomic_DNA"/>
</dbReference>
<sequence length="208" mass="24314">MYLKIPDITVTFVNFTLVKTGSHAQVEENNTIIDKEETIGSTLEMKLFPFKNNVIRPTPSENNRKIKSLSIKERSLAERCRMYLPYPVAIFPFTFQVLLAMFCTRAHLYQLLPEELCNPLTFIFLWAQELYIGLMQDTAWIIFFQNCLLFFECTTRNLKAQVKVLRNIRPADVNVQRCFSLCKETEAHVKLFNIGYSSNIYFFKLALL</sequence>
<keyword evidence="1" id="KW-0472">Membrane</keyword>
<evidence type="ECO:0000313" key="2">
    <source>
        <dbReference type="EMBL" id="CAG7833986.1"/>
    </source>
</evidence>
<dbReference type="Proteomes" id="UP000708208">
    <property type="component" value="Unassembled WGS sequence"/>
</dbReference>
<feature type="non-terminal residue" evidence="2">
    <location>
        <position position="208"/>
    </location>
</feature>
<feature type="non-terminal residue" evidence="2">
    <location>
        <position position="1"/>
    </location>
</feature>
<dbReference type="AlphaFoldDB" id="A0A8J2Q504"/>
<keyword evidence="3" id="KW-1185">Reference proteome</keyword>
<reference evidence="2" key="1">
    <citation type="submission" date="2021-06" db="EMBL/GenBank/DDBJ databases">
        <authorList>
            <person name="Hodson N. C."/>
            <person name="Mongue J. A."/>
            <person name="Jaron S. K."/>
        </authorList>
    </citation>
    <scope>NUCLEOTIDE SEQUENCE</scope>
</reference>